<dbReference type="GO" id="GO:0090729">
    <property type="term" value="F:toxin activity"/>
    <property type="evidence" value="ECO:0007669"/>
    <property type="project" value="UniProtKB-KW"/>
</dbReference>
<evidence type="ECO:0000313" key="8">
    <source>
        <dbReference type="EMBL" id="KAJ5368391.1"/>
    </source>
</evidence>
<keyword evidence="6" id="KW-0872">Ion channel impairing toxin</keyword>
<comment type="similarity">
    <text evidence="2">Belongs to the scorpion calcin family.</text>
</comment>
<dbReference type="GO" id="GO:0019855">
    <property type="term" value="F:calcium channel inhibitor activity"/>
    <property type="evidence" value="ECO:0007669"/>
    <property type="project" value="InterPro"/>
</dbReference>
<accession>A0A9W9RY74</accession>
<evidence type="ECO:0000256" key="7">
    <source>
        <dbReference type="SAM" id="SignalP"/>
    </source>
</evidence>
<dbReference type="GO" id="GO:0005576">
    <property type="term" value="C:extracellular region"/>
    <property type="evidence" value="ECO:0007669"/>
    <property type="project" value="UniProtKB-SubCell"/>
</dbReference>
<keyword evidence="5" id="KW-1015">Disulfide bond</keyword>
<evidence type="ECO:0000256" key="6">
    <source>
        <dbReference type="ARBA" id="ARBA00023297"/>
    </source>
</evidence>
<comment type="caution">
    <text evidence="8">The sequence shown here is derived from an EMBL/GenBank/DDBJ whole genome shotgun (WGS) entry which is preliminary data.</text>
</comment>
<protein>
    <submittedName>
        <fullName evidence="8">Uncharacterized protein</fullName>
    </submittedName>
</protein>
<feature type="signal peptide" evidence="7">
    <location>
        <begin position="1"/>
        <end position="18"/>
    </location>
</feature>
<gene>
    <name evidence="8" type="ORF">N7496_008151</name>
</gene>
<keyword evidence="7" id="KW-0732">Signal</keyword>
<keyword evidence="4" id="KW-0800">Toxin</keyword>
<keyword evidence="6" id="KW-1219">Ryanodine-sensitive calcium-release channel impairing toxin</keyword>
<keyword evidence="6" id="KW-0108">Calcium channel impairing toxin</keyword>
<evidence type="ECO:0000256" key="3">
    <source>
        <dbReference type="ARBA" id="ARBA00022525"/>
    </source>
</evidence>
<name>A0A9W9RY74_9EURO</name>
<dbReference type="GeneID" id="81440249"/>
<dbReference type="RefSeq" id="XP_056553133.1">
    <property type="nucleotide sequence ID" value="XM_056701070.1"/>
</dbReference>
<keyword evidence="9" id="KW-1185">Reference proteome</keyword>
<sequence>MHTSAATLLTLLIPATLAIPRILTQNSGIDASMIPSEVLYYYRYHHIPLDVYIDGLTNDMLLDEDQDAVTKAINEMACGPNKLNTCPSLQWYCNPDMGRCNIKKLIGEMCDSDNSCFSGNCRSRCMKPDGQFGARCIDDTRCAPGLVCRYGLYNRDHRQCLNKRNRIYGVSCTDNNDCENPLVCNEVTIGGARNICSLQEDLTGSVTCINNGELCGADSQCCSNKCQVTATSRMPRCMA</sequence>
<dbReference type="Proteomes" id="UP001147782">
    <property type="component" value="Unassembled WGS sequence"/>
</dbReference>
<feature type="chain" id="PRO_5040779593" evidence="7">
    <location>
        <begin position="19"/>
        <end position="239"/>
    </location>
</feature>
<reference evidence="8" key="1">
    <citation type="submission" date="2022-11" db="EMBL/GenBank/DDBJ databases">
        <authorList>
            <person name="Petersen C."/>
        </authorList>
    </citation>
    <scope>NUCLEOTIDE SEQUENCE</scope>
    <source>
        <strain evidence="8">IBT 29864</strain>
    </source>
</reference>
<dbReference type="AlphaFoldDB" id="A0A9W9RY74"/>
<dbReference type="OrthoDB" id="4321958at2759"/>
<proteinExistence type="inferred from homology"/>
<evidence type="ECO:0000313" key="9">
    <source>
        <dbReference type="Proteomes" id="UP001147782"/>
    </source>
</evidence>
<keyword evidence="3" id="KW-0964">Secreted</keyword>
<dbReference type="EMBL" id="JAPZBS010000007">
    <property type="protein sequence ID" value="KAJ5368391.1"/>
    <property type="molecule type" value="Genomic_DNA"/>
</dbReference>
<evidence type="ECO:0000256" key="5">
    <source>
        <dbReference type="ARBA" id="ARBA00023157"/>
    </source>
</evidence>
<evidence type="ECO:0000256" key="1">
    <source>
        <dbReference type="ARBA" id="ARBA00004613"/>
    </source>
</evidence>
<evidence type="ECO:0000256" key="4">
    <source>
        <dbReference type="ARBA" id="ARBA00022656"/>
    </source>
</evidence>
<evidence type="ECO:0000256" key="2">
    <source>
        <dbReference type="ARBA" id="ARBA00008992"/>
    </source>
</evidence>
<dbReference type="InterPro" id="IPR012632">
    <property type="entry name" value="Scorpion_calcine"/>
</dbReference>
<reference evidence="8" key="2">
    <citation type="journal article" date="2023" name="IMA Fungus">
        <title>Comparative genomic study of the Penicillium genus elucidates a diverse pangenome and 15 lateral gene transfer events.</title>
        <authorList>
            <person name="Petersen C."/>
            <person name="Sorensen T."/>
            <person name="Nielsen M.R."/>
            <person name="Sondergaard T.E."/>
            <person name="Sorensen J.L."/>
            <person name="Fitzpatrick D.A."/>
            <person name="Frisvad J.C."/>
            <person name="Nielsen K.L."/>
        </authorList>
    </citation>
    <scope>NUCLEOTIDE SEQUENCE</scope>
    <source>
        <strain evidence="8">IBT 29864</strain>
    </source>
</reference>
<comment type="subcellular location">
    <subcellularLocation>
        <location evidence="1">Secreted</location>
    </subcellularLocation>
</comment>
<organism evidence="8 9">
    <name type="scientific">Penicillium cataractarum</name>
    <dbReference type="NCBI Taxonomy" id="2100454"/>
    <lineage>
        <taxon>Eukaryota</taxon>
        <taxon>Fungi</taxon>
        <taxon>Dikarya</taxon>
        <taxon>Ascomycota</taxon>
        <taxon>Pezizomycotina</taxon>
        <taxon>Eurotiomycetes</taxon>
        <taxon>Eurotiomycetidae</taxon>
        <taxon>Eurotiales</taxon>
        <taxon>Aspergillaceae</taxon>
        <taxon>Penicillium</taxon>
    </lineage>
</organism>
<dbReference type="PROSITE" id="PS60028">
    <property type="entry name" value="SCORPION_CALCINE"/>
    <property type="match status" value="1"/>
</dbReference>